<evidence type="ECO:0000313" key="10">
    <source>
        <dbReference type="EMBL" id="HIX72647.1"/>
    </source>
</evidence>
<feature type="region of interest" description="Disordered" evidence="8">
    <location>
        <begin position="847"/>
        <end position="874"/>
    </location>
</feature>
<dbReference type="SUPFAM" id="SSF75553">
    <property type="entry name" value="Smc hinge domain"/>
    <property type="match status" value="1"/>
</dbReference>
<gene>
    <name evidence="7 10" type="primary">smc</name>
    <name evidence="10" type="ORF">H9849_06455</name>
</gene>
<comment type="function">
    <text evidence="7">Required for chromosome condensation and partitioning.</text>
</comment>
<dbReference type="PANTHER" id="PTHR43977">
    <property type="entry name" value="STRUCTURAL MAINTENANCE OF CHROMOSOMES PROTEIN 3"/>
    <property type="match status" value="1"/>
</dbReference>
<accession>A0A9D1X4E8</accession>
<dbReference type="Gene3D" id="3.40.50.300">
    <property type="entry name" value="P-loop containing nucleotide triphosphate hydrolases"/>
    <property type="match status" value="2"/>
</dbReference>
<dbReference type="GO" id="GO:0005694">
    <property type="term" value="C:chromosome"/>
    <property type="evidence" value="ECO:0007669"/>
    <property type="project" value="InterPro"/>
</dbReference>
<dbReference type="SMART" id="SM00968">
    <property type="entry name" value="SMC_hinge"/>
    <property type="match status" value="1"/>
</dbReference>
<dbReference type="InterPro" id="IPR011890">
    <property type="entry name" value="SMC_prok"/>
</dbReference>
<evidence type="ECO:0000313" key="11">
    <source>
        <dbReference type="Proteomes" id="UP000886805"/>
    </source>
</evidence>
<comment type="similarity">
    <text evidence="7">Belongs to the SMC family.</text>
</comment>
<keyword evidence="5 7" id="KW-0175">Coiled coil</keyword>
<comment type="subcellular location">
    <subcellularLocation>
        <location evidence="1 7">Cytoplasm</location>
    </subcellularLocation>
</comment>
<keyword evidence="6 7" id="KW-0238">DNA-binding</keyword>
<sequence>MYLKSIEINGFKSFANKIVFEFPHGITGIVGPNGSGKSNIGDAVRWVLGEQSAKQLRGSRMEDVIFSGTESRRPLGFAYVAIVFDNADRKIALDYDEVKVARRVYRSGESEYLINGAACRRRDIVEIFYDTGIGKEGYSIIGQGQVEKILSGKIEDSRELFDEAAGIAKYKKNRSVTEKSLEQERQNLERVTDVLRELEERVGPLSEQSRTAKEYLKLRDREKDLDIHLFLYDHDHMQEELKELARQQEIVEKDLNTTRQTHDRIREKNQSLQSTSEMLLAQIEKAEGERDALSAKKEELDSRNLLLHHQTESNARMIAHYEEIIEQSLKEKEAKRKQMEEQREKLSLEKEKILELEQSKKCLEEEKRQQTEKKQRISEQLSMQKDAIFSMMDDQLDTKEKLSRYDTMEEQLLIRNAEYNSRLITLQSDLKDYNGKSEKLEEALQATQQKYDDALADLEKEQQEEDRTSGERNRLSAALGQENQNFLRARSRYETLAGITERYEGYNQSIKHIMEQKKNNPGIIGVVADIMELDKKYETAIEIALGGALQNVVTEDDQVAKKMIAFLKQNRFGRATFLPLTNIRKRSGGVHPSVLEEEGVVGLASDLVSVEARFEPLVQHLLGRTVVVDTIENALRLSRRNNYSLRVVTIGGELLNPGGSITGGAYRHSGNLLGRKREMEESREKMEQARAACANLQNSLRSLEEEQEKRQGRLQEKQEIVNALKLSLHDLGHQIPDLLDKEKNLKETIETLKEEHASLKKQLMEIRGQKEELAQSQLSHEKIHEQNNDAMDRLEKELAALEESIRDVEARENQVILHISQSGQQAKFHEAGCSRLEGEMADCDSAAAANRTQKEELQRQNEEAEKEQQKIAGETEDLAGRLREMTDSLAGLKEEQKAVSGKHAVIFRELEEQNERMLILEKENARLSSRKEKVESDLESRVDYMWDNYELTYNYALELKHYDVDESGAAQYRREKKEVAQQIKKLGSVNVGAIEEYKTVGERYEFLRGQYDDIKEAEEKLLTMIDELNTAMREQFTEKFAEIRQMFTTVFQDLFEGGTADLELMDDDNMLECGIRIVAQPPGKKLQNIMLLSGGERALTAIALLFAIQKLKPSPFCLLDEIEAALDDANIVRFSKYLRRLSADTQFIVITHRRGTMAAAEALYGITMQEKGVSTLISVDLIDKQLDA</sequence>
<dbReference type="Proteomes" id="UP000886805">
    <property type="component" value="Unassembled WGS sequence"/>
</dbReference>
<dbReference type="GO" id="GO:0016887">
    <property type="term" value="F:ATP hydrolysis activity"/>
    <property type="evidence" value="ECO:0007669"/>
    <property type="project" value="InterPro"/>
</dbReference>
<organism evidence="10 11">
    <name type="scientific">Candidatus Anaerobutyricum stercoripullorum</name>
    <dbReference type="NCBI Taxonomy" id="2838456"/>
    <lineage>
        <taxon>Bacteria</taxon>
        <taxon>Bacillati</taxon>
        <taxon>Bacillota</taxon>
        <taxon>Clostridia</taxon>
        <taxon>Lachnospirales</taxon>
        <taxon>Lachnospiraceae</taxon>
        <taxon>Anaerobutyricum</taxon>
    </lineage>
</organism>
<keyword evidence="3 7" id="KW-0547">Nucleotide-binding</keyword>
<dbReference type="InterPro" id="IPR010935">
    <property type="entry name" value="SMC_hinge"/>
</dbReference>
<dbReference type="GO" id="GO:0007062">
    <property type="term" value="P:sister chromatid cohesion"/>
    <property type="evidence" value="ECO:0007669"/>
    <property type="project" value="InterPro"/>
</dbReference>
<dbReference type="InterPro" id="IPR003395">
    <property type="entry name" value="RecF/RecN/SMC_N"/>
</dbReference>
<dbReference type="SUPFAM" id="SSF52540">
    <property type="entry name" value="P-loop containing nucleoside triphosphate hydrolases"/>
    <property type="match status" value="2"/>
</dbReference>
<dbReference type="Pfam" id="PF06470">
    <property type="entry name" value="SMC_hinge"/>
    <property type="match status" value="1"/>
</dbReference>
<evidence type="ECO:0000256" key="5">
    <source>
        <dbReference type="ARBA" id="ARBA00023054"/>
    </source>
</evidence>
<dbReference type="EMBL" id="DXEQ01000190">
    <property type="protein sequence ID" value="HIX72647.1"/>
    <property type="molecule type" value="Genomic_DNA"/>
</dbReference>
<dbReference type="InterPro" id="IPR027417">
    <property type="entry name" value="P-loop_NTPase"/>
</dbReference>
<dbReference type="GO" id="GO:0003677">
    <property type="term" value="F:DNA binding"/>
    <property type="evidence" value="ECO:0007669"/>
    <property type="project" value="UniProtKB-UniRule"/>
</dbReference>
<dbReference type="NCBIfam" id="TIGR02168">
    <property type="entry name" value="SMC_prok_B"/>
    <property type="match status" value="1"/>
</dbReference>
<keyword evidence="4 7" id="KW-0067">ATP-binding</keyword>
<dbReference type="InterPro" id="IPR024704">
    <property type="entry name" value="SMC"/>
</dbReference>
<protein>
    <recommendedName>
        <fullName evidence="7">Chromosome partition protein Smc</fullName>
    </recommendedName>
</protein>
<feature type="binding site" evidence="7">
    <location>
        <begin position="32"/>
        <end position="39"/>
    </location>
    <ligand>
        <name>ATP</name>
        <dbReference type="ChEBI" id="CHEBI:30616"/>
    </ligand>
</feature>
<feature type="compositionally biased region" description="Basic and acidic residues" evidence="8">
    <location>
        <begin position="852"/>
        <end position="869"/>
    </location>
</feature>
<dbReference type="GO" id="GO:0005737">
    <property type="term" value="C:cytoplasm"/>
    <property type="evidence" value="ECO:0007669"/>
    <property type="project" value="UniProtKB-SubCell"/>
</dbReference>
<keyword evidence="2 7" id="KW-0963">Cytoplasm</keyword>
<dbReference type="PIRSF" id="PIRSF005719">
    <property type="entry name" value="SMC"/>
    <property type="match status" value="1"/>
</dbReference>
<reference evidence="10" key="1">
    <citation type="journal article" date="2021" name="PeerJ">
        <title>Extensive microbial diversity within the chicken gut microbiome revealed by metagenomics and culture.</title>
        <authorList>
            <person name="Gilroy R."/>
            <person name="Ravi A."/>
            <person name="Getino M."/>
            <person name="Pursley I."/>
            <person name="Horton D.L."/>
            <person name="Alikhan N.F."/>
            <person name="Baker D."/>
            <person name="Gharbi K."/>
            <person name="Hall N."/>
            <person name="Watson M."/>
            <person name="Adriaenssens E.M."/>
            <person name="Foster-Nyarko E."/>
            <person name="Jarju S."/>
            <person name="Secka A."/>
            <person name="Antonio M."/>
            <person name="Oren A."/>
            <person name="Chaudhuri R.R."/>
            <person name="La Ragione R."/>
            <person name="Hildebrand F."/>
            <person name="Pallen M.J."/>
        </authorList>
    </citation>
    <scope>NUCLEOTIDE SEQUENCE</scope>
    <source>
        <strain evidence="10">ChiSxjej3B15-1167</strain>
    </source>
</reference>
<dbReference type="FunFam" id="3.40.50.300:FF:000901">
    <property type="entry name" value="Chromosome partition protein Smc"/>
    <property type="match status" value="1"/>
</dbReference>
<dbReference type="GO" id="GO:0006260">
    <property type="term" value="P:DNA replication"/>
    <property type="evidence" value="ECO:0007669"/>
    <property type="project" value="UniProtKB-UniRule"/>
</dbReference>
<feature type="coiled-coil region" evidence="7">
    <location>
        <begin position="234"/>
        <end position="380"/>
    </location>
</feature>
<dbReference type="AlphaFoldDB" id="A0A9D1X4E8"/>
<feature type="domain" description="SMC hinge" evidence="9">
    <location>
        <begin position="521"/>
        <end position="638"/>
    </location>
</feature>
<dbReference type="InterPro" id="IPR036277">
    <property type="entry name" value="SMC_hinge_sf"/>
</dbReference>
<evidence type="ECO:0000256" key="6">
    <source>
        <dbReference type="ARBA" id="ARBA00023125"/>
    </source>
</evidence>
<evidence type="ECO:0000256" key="7">
    <source>
        <dbReference type="HAMAP-Rule" id="MF_01894"/>
    </source>
</evidence>
<dbReference type="HAMAP" id="MF_01894">
    <property type="entry name" value="Smc_prok"/>
    <property type="match status" value="1"/>
</dbReference>
<evidence type="ECO:0000256" key="2">
    <source>
        <dbReference type="ARBA" id="ARBA00022490"/>
    </source>
</evidence>
<reference evidence="10" key="2">
    <citation type="submission" date="2021-04" db="EMBL/GenBank/DDBJ databases">
        <authorList>
            <person name="Gilroy R."/>
        </authorList>
    </citation>
    <scope>NUCLEOTIDE SEQUENCE</scope>
    <source>
        <strain evidence="10">ChiSxjej3B15-1167</strain>
    </source>
</reference>
<comment type="subunit">
    <text evidence="7">Homodimer.</text>
</comment>
<dbReference type="CDD" id="cd03278">
    <property type="entry name" value="ABC_SMC_barmotin"/>
    <property type="match status" value="2"/>
</dbReference>
<dbReference type="Gene3D" id="3.30.70.1620">
    <property type="match status" value="1"/>
</dbReference>
<evidence type="ECO:0000256" key="3">
    <source>
        <dbReference type="ARBA" id="ARBA00022741"/>
    </source>
</evidence>
<dbReference type="Gene3D" id="1.20.1060.20">
    <property type="match status" value="1"/>
</dbReference>
<evidence type="ECO:0000256" key="1">
    <source>
        <dbReference type="ARBA" id="ARBA00004496"/>
    </source>
</evidence>
<dbReference type="GO" id="GO:0005524">
    <property type="term" value="F:ATP binding"/>
    <property type="evidence" value="ECO:0007669"/>
    <property type="project" value="UniProtKB-UniRule"/>
</dbReference>
<feature type="coiled-coil region" evidence="7">
    <location>
        <begin position="672"/>
        <end position="811"/>
    </location>
</feature>
<feature type="coiled-coil region" evidence="7">
    <location>
        <begin position="423"/>
        <end position="464"/>
    </location>
</feature>
<comment type="caution">
    <text evidence="10">The sequence shown here is derived from an EMBL/GenBank/DDBJ whole genome shotgun (WGS) entry which is preliminary data.</text>
</comment>
<dbReference type="GO" id="GO:0030261">
    <property type="term" value="P:chromosome condensation"/>
    <property type="evidence" value="ECO:0007669"/>
    <property type="project" value="InterPro"/>
</dbReference>
<dbReference type="GO" id="GO:0007059">
    <property type="term" value="P:chromosome segregation"/>
    <property type="evidence" value="ECO:0007669"/>
    <property type="project" value="UniProtKB-UniRule"/>
</dbReference>
<name>A0A9D1X4E8_9FIRM</name>
<evidence type="ECO:0000259" key="9">
    <source>
        <dbReference type="SMART" id="SM00968"/>
    </source>
</evidence>
<comment type="domain">
    <text evidence="7">Contains large globular domains required for ATP hydrolysis at each terminus and a third globular domain forming a flexible hinge near the middle of the molecule. These domains are separated by coiled-coil structures.</text>
</comment>
<dbReference type="Pfam" id="PF02463">
    <property type="entry name" value="SMC_N"/>
    <property type="match status" value="1"/>
</dbReference>
<proteinExistence type="inferred from homology"/>
<evidence type="ECO:0000256" key="4">
    <source>
        <dbReference type="ARBA" id="ARBA00022840"/>
    </source>
</evidence>
<evidence type="ECO:0000256" key="8">
    <source>
        <dbReference type="SAM" id="MobiDB-lite"/>
    </source>
</evidence>
<feature type="coiled-coil region" evidence="7">
    <location>
        <begin position="167"/>
        <end position="201"/>
    </location>
</feature>